<dbReference type="EMBL" id="JAETWB010000003">
    <property type="protein sequence ID" value="MBL6078660.1"/>
    <property type="molecule type" value="Genomic_DNA"/>
</dbReference>
<evidence type="ECO:0000313" key="1">
    <source>
        <dbReference type="EMBL" id="MBL6078660.1"/>
    </source>
</evidence>
<organism evidence="1 2">
    <name type="scientific">Belnapia arida</name>
    <dbReference type="NCBI Taxonomy" id="2804533"/>
    <lineage>
        <taxon>Bacteria</taxon>
        <taxon>Pseudomonadati</taxon>
        <taxon>Pseudomonadota</taxon>
        <taxon>Alphaproteobacteria</taxon>
        <taxon>Acetobacterales</taxon>
        <taxon>Roseomonadaceae</taxon>
        <taxon>Belnapia</taxon>
    </lineage>
</organism>
<reference evidence="1 2" key="1">
    <citation type="submission" date="2021-01" db="EMBL/GenBank/DDBJ databases">
        <title>Belnapia mucosa sp. nov. and Belnapia arida sp. nov., isolated from the Tabernas Desert (Almeria, Spain).</title>
        <authorList>
            <person name="Molina-Menor E."/>
            <person name="Vidal-Verdu A."/>
            <person name="Calonge A."/>
            <person name="Satari L."/>
            <person name="Pereto J."/>
            <person name="Porcar M."/>
        </authorList>
    </citation>
    <scope>NUCLEOTIDE SEQUENCE [LARGE SCALE GENOMIC DNA]</scope>
    <source>
        <strain evidence="1 2">T18</strain>
    </source>
</reference>
<dbReference type="RefSeq" id="WP_202831768.1">
    <property type="nucleotide sequence ID" value="NZ_JAETWB010000003.1"/>
</dbReference>
<dbReference type="Proteomes" id="UP000660885">
    <property type="component" value="Unassembled WGS sequence"/>
</dbReference>
<evidence type="ECO:0008006" key="3">
    <source>
        <dbReference type="Google" id="ProtNLM"/>
    </source>
</evidence>
<proteinExistence type="predicted"/>
<accession>A0ABS1U2A2</accession>
<keyword evidence="2" id="KW-1185">Reference proteome</keyword>
<dbReference type="InterPro" id="IPR029465">
    <property type="entry name" value="ATPgrasp_TupA"/>
</dbReference>
<sequence>MSAILHPAGLQAEPPLGAADVAAPARAAVEGLRHTIHSNLRRAADALPFLDRPRAARRLTRRMEAALGYTPNLRHPRTFNEHVAWKILNDRSPLIPLTTDKVTARDYVAAKAGSDLLIPLHGIWDRAEDIPWDDLPEQFALKAAHGWQMNLLVRDKAVLDRATAVHQCNAWLAEDHYQVTGEWGYRNLRPRLLAESLIAGDRPSGVPEDFKFYVFRGRARLLSIHLDRGTEQYGYRFYTPDDLRPLPFMGGGWRGPVPYTPPPEARALAAIASRLGEDFDFVRVDLYLAGGKPWFGELTHYPASACIRFPSMVQDRFMGDMWSGRI</sequence>
<evidence type="ECO:0000313" key="2">
    <source>
        <dbReference type="Proteomes" id="UP000660885"/>
    </source>
</evidence>
<protein>
    <recommendedName>
        <fullName evidence="3">TupA-like ATPgrasp</fullName>
    </recommendedName>
</protein>
<name>A0ABS1U2A2_9PROT</name>
<comment type="caution">
    <text evidence="1">The sequence shown here is derived from an EMBL/GenBank/DDBJ whole genome shotgun (WGS) entry which is preliminary data.</text>
</comment>
<gene>
    <name evidence="1" type="ORF">JMJ56_11635</name>
</gene>
<dbReference type="Pfam" id="PF14305">
    <property type="entry name" value="ATPgrasp_TupA"/>
    <property type="match status" value="1"/>
</dbReference>